<name>A0A8J4XTA3_CHIOP</name>
<comment type="caution">
    <text evidence="1">The sequence shown here is derived from an EMBL/GenBank/DDBJ whole genome shotgun (WGS) entry which is preliminary data.</text>
</comment>
<dbReference type="AlphaFoldDB" id="A0A8J4XTA3"/>
<sequence length="167" mass="18148">MDVDAQAPVLPQDPAPFEMAAIGGVLQPAVAPRHDAGTQCSPHPSLVENGTQITGRHYTFKVNALLALLGTYEFLVSQERVAVRSRISHQPAFPYVRQALRAGRGPGVRLLTERPIAMSVFLHHREENDHNSETLCGLPGAAPRQAWWWAAGCALAVRSRPASCKVI</sequence>
<organism evidence="1 2">
    <name type="scientific">Chionoecetes opilio</name>
    <name type="common">Atlantic snow crab</name>
    <name type="synonym">Cancer opilio</name>
    <dbReference type="NCBI Taxonomy" id="41210"/>
    <lineage>
        <taxon>Eukaryota</taxon>
        <taxon>Metazoa</taxon>
        <taxon>Ecdysozoa</taxon>
        <taxon>Arthropoda</taxon>
        <taxon>Crustacea</taxon>
        <taxon>Multicrustacea</taxon>
        <taxon>Malacostraca</taxon>
        <taxon>Eumalacostraca</taxon>
        <taxon>Eucarida</taxon>
        <taxon>Decapoda</taxon>
        <taxon>Pleocyemata</taxon>
        <taxon>Brachyura</taxon>
        <taxon>Eubrachyura</taxon>
        <taxon>Majoidea</taxon>
        <taxon>Majidae</taxon>
        <taxon>Chionoecetes</taxon>
    </lineage>
</organism>
<keyword evidence="2" id="KW-1185">Reference proteome</keyword>
<protein>
    <submittedName>
        <fullName evidence="1">Uncharacterized protein</fullName>
    </submittedName>
</protein>
<dbReference type="EMBL" id="JACEEZ010021607">
    <property type="protein sequence ID" value="KAG0713275.1"/>
    <property type="molecule type" value="Genomic_DNA"/>
</dbReference>
<proteinExistence type="predicted"/>
<dbReference type="Proteomes" id="UP000770661">
    <property type="component" value="Unassembled WGS sequence"/>
</dbReference>
<gene>
    <name evidence="1" type="ORF">GWK47_016556</name>
</gene>
<evidence type="ECO:0000313" key="1">
    <source>
        <dbReference type="EMBL" id="KAG0713275.1"/>
    </source>
</evidence>
<accession>A0A8J4XTA3</accession>
<reference evidence="1" key="1">
    <citation type="submission" date="2020-07" db="EMBL/GenBank/DDBJ databases">
        <title>The High-quality genome of the commercially important snow crab, Chionoecetes opilio.</title>
        <authorList>
            <person name="Jeong J.-H."/>
            <person name="Ryu S."/>
        </authorList>
    </citation>
    <scope>NUCLEOTIDE SEQUENCE</scope>
    <source>
        <strain evidence="1">MADBK_172401_WGS</strain>
        <tissue evidence="1">Digestive gland</tissue>
    </source>
</reference>
<evidence type="ECO:0000313" key="2">
    <source>
        <dbReference type="Proteomes" id="UP000770661"/>
    </source>
</evidence>